<dbReference type="KEGG" id="gma:AciX8_0634"/>
<evidence type="ECO:0000313" key="2">
    <source>
        <dbReference type="EMBL" id="AEU34984.1"/>
    </source>
</evidence>
<dbReference type="OrthoDB" id="122988at2"/>
<dbReference type="Gene3D" id="1.20.120.1490">
    <property type="match status" value="1"/>
</dbReference>
<keyword evidence="1" id="KW-0732">Signal</keyword>
<keyword evidence="3" id="KW-1185">Reference proteome</keyword>
<protein>
    <recommendedName>
        <fullName evidence="4">Periplasmic heavy metal sensor</fullName>
    </recommendedName>
</protein>
<reference evidence="2 3" key="1">
    <citation type="submission" date="2011-11" db="EMBL/GenBank/DDBJ databases">
        <title>Complete sequence of Granulicella mallensis MP5ACTX8.</title>
        <authorList>
            <consortium name="US DOE Joint Genome Institute"/>
            <person name="Lucas S."/>
            <person name="Copeland A."/>
            <person name="Lapidus A."/>
            <person name="Cheng J.-F."/>
            <person name="Goodwin L."/>
            <person name="Pitluck S."/>
            <person name="Peters L."/>
            <person name="Lu M."/>
            <person name="Detter J.C."/>
            <person name="Han C."/>
            <person name="Tapia R."/>
            <person name="Land M."/>
            <person name="Hauser L."/>
            <person name="Kyrpides N."/>
            <person name="Ivanova N."/>
            <person name="Mikhailova N."/>
            <person name="Pagani I."/>
            <person name="Rawat S."/>
            <person name="Mannisto M."/>
            <person name="Haggblom M."/>
            <person name="Woyke T."/>
        </authorList>
    </citation>
    <scope>NUCLEOTIDE SEQUENCE [LARGE SCALE GENOMIC DNA]</scope>
    <source>
        <strain evidence="3">ATCC BAA-1857 / DSM 23137 / MP5ACTX8</strain>
    </source>
</reference>
<evidence type="ECO:0000313" key="3">
    <source>
        <dbReference type="Proteomes" id="UP000007113"/>
    </source>
</evidence>
<dbReference type="PROSITE" id="PS51257">
    <property type="entry name" value="PROKAR_LIPOPROTEIN"/>
    <property type="match status" value="1"/>
</dbReference>
<dbReference type="RefSeq" id="WP_014263868.1">
    <property type="nucleotide sequence ID" value="NC_016631.1"/>
</dbReference>
<sequence length="178" mass="19861" precursor="true">MTSLRHLRHLMLAGFMLLACMVLLSASQAHAQGRGGARGGMMGMGGRMGDRGLAPSAGSQTIHRGPMLAPPGRFWDDKKTVKKLDLRPEQQKRMDDLFNSSKDNLLSLYNNLQNEQQRFGSMSREDLQDENKVFAQIDRVAQARADLEKANAHLLLQIRKELDPPQLAELDHEIASSQ</sequence>
<feature type="signal peptide" evidence="1">
    <location>
        <begin position="1"/>
        <end position="31"/>
    </location>
</feature>
<organism evidence="2 3">
    <name type="scientific">Granulicella mallensis (strain ATCC BAA-1857 / DSM 23137 / MP5ACTX8)</name>
    <dbReference type="NCBI Taxonomy" id="682795"/>
    <lineage>
        <taxon>Bacteria</taxon>
        <taxon>Pseudomonadati</taxon>
        <taxon>Acidobacteriota</taxon>
        <taxon>Terriglobia</taxon>
        <taxon>Terriglobales</taxon>
        <taxon>Acidobacteriaceae</taxon>
        <taxon>Granulicella</taxon>
    </lineage>
</organism>
<dbReference type="EMBL" id="CP003130">
    <property type="protein sequence ID" value="AEU34984.1"/>
    <property type="molecule type" value="Genomic_DNA"/>
</dbReference>
<feature type="chain" id="PRO_5003511921" description="Periplasmic heavy metal sensor" evidence="1">
    <location>
        <begin position="32"/>
        <end position="178"/>
    </location>
</feature>
<dbReference type="AlphaFoldDB" id="G8NQZ9"/>
<dbReference type="HOGENOM" id="CLU_1395710_0_0_0"/>
<gene>
    <name evidence="2" type="ordered locus">AciX8_0634</name>
</gene>
<name>G8NQZ9_GRAMM</name>
<evidence type="ECO:0000256" key="1">
    <source>
        <dbReference type="SAM" id="SignalP"/>
    </source>
</evidence>
<dbReference type="eggNOG" id="COG3678">
    <property type="taxonomic scope" value="Bacteria"/>
</dbReference>
<dbReference type="Proteomes" id="UP000007113">
    <property type="component" value="Chromosome"/>
</dbReference>
<proteinExistence type="predicted"/>
<dbReference type="STRING" id="682795.AciX8_0634"/>
<evidence type="ECO:0008006" key="4">
    <source>
        <dbReference type="Google" id="ProtNLM"/>
    </source>
</evidence>
<accession>G8NQZ9</accession>